<evidence type="ECO:0000313" key="1">
    <source>
        <dbReference type="EMBL" id="KAJ6849633.1"/>
    </source>
</evidence>
<dbReference type="Gene3D" id="3.60.10.10">
    <property type="entry name" value="Endonuclease/exonuclease/phosphatase"/>
    <property type="match status" value="1"/>
</dbReference>
<dbReference type="PANTHER" id="PTHR33710:SF71">
    <property type="entry name" value="ENDONUCLEASE_EXONUCLEASE_PHOSPHATASE DOMAIN-CONTAINING PROTEIN"/>
    <property type="match status" value="1"/>
</dbReference>
<comment type="caution">
    <text evidence="1">The sequence shown here is derived from an EMBL/GenBank/DDBJ whole genome shotgun (WGS) entry which is preliminary data.</text>
</comment>
<gene>
    <name evidence="1" type="ORF">M6B38_267965</name>
</gene>
<evidence type="ECO:0000313" key="2">
    <source>
        <dbReference type="Proteomes" id="UP001140949"/>
    </source>
</evidence>
<sequence>MLFQRSLMTMVHESCSLRERHFLWDRLLQIQGSYIPWLCGRDFNGSTEVMKKLGGRPPALSAMSKFMDFILEAGIQSLHFSGSIFTWCNVKEGDRCQCSRLDRVLVDHLWMDIEPKPPKLTSI</sequence>
<name>A0AAX6I9N9_IRIPA</name>
<reference evidence="1" key="1">
    <citation type="journal article" date="2023" name="GigaByte">
        <title>Genome assembly of the bearded iris, Iris pallida Lam.</title>
        <authorList>
            <person name="Bruccoleri R.E."/>
            <person name="Oakeley E.J."/>
            <person name="Faust A.M.E."/>
            <person name="Altorfer M."/>
            <person name="Dessus-Babus S."/>
            <person name="Burckhardt D."/>
            <person name="Oertli M."/>
            <person name="Naumann U."/>
            <person name="Petersen F."/>
            <person name="Wong J."/>
        </authorList>
    </citation>
    <scope>NUCLEOTIDE SEQUENCE</scope>
    <source>
        <strain evidence="1">GSM-AAB239-AS_SAM_17_03QT</strain>
    </source>
</reference>
<organism evidence="1 2">
    <name type="scientific">Iris pallida</name>
    <name type="common">Sweet iris</name>
    <dbReference type="NCBI Taxonomy" id="29817"/>
    <lineage>
        <taxon>Eukaryota</taxon>
        <taxon>Viridiplantae</taxon>
        <taxon>Streptophyta</taxon>
        <taxon>Embryophyta</taxon>
        <taxon>Tracheophyta</taxon>
        <taxon>Spermatophyta</taxon>
        <taxon>Magnoliopsida</taxon>
        <taxon>Liliopsida</taxon>
        <taxon>Asparagales</taxon>
        <taxon>Iridaceae</taxon>
        <taxon>Iridoideae</taxon>
        <taxon>Irideae</taxon>
        <taxon>Iris</taxon>
    </lineage>
</organism>
<accession>A0AAX6I9N9</accession>
<dbReference type="Proteomes" id="UP001140949">
    <property type="component" value="Unassembled WGS sequence"/>
</dbReference>
<dbReference type="AlphaFoldDB" id="A0AAX6I9N9"/>
<protein>
    <submittedName>
        <fullName evidence="1">Uncharacterized protein</fullName>
    </submittedName>
</protein>
<proteinExistence type="predicted"/>
<reference evidence="1" key="2">
    <citation type="submission" date="2023-04" db="EMBL/GenBank/DDBJ databases">
        <authorList>
            <person name="Bruccoleri R.E."/>
            <person name="Oakeley E.J."/>
            <person name="Faust A.-M."/>
            <person name="Dessus-Babus S."/>
            <person name="Altorfer M."/>
            <person name="Burckhardt D."/>
            <person name="Oertli M."/>
            <person name="Naumann U."/>
            <person name="Petersen F."/>
            <person name="Wong J."/>
        </authorList>
    </citation>
    <scope>NUCLEOTIDE SEQUENCE</scope>
    <source>
        <strain evidence="1">GSM-AAB239-AS_SAM_17_03QT</strain>
        <tissue evidence="1">Leaf</tissue>
    </source>
</reference>
<dbReference type="EMBL" id="JANAVB010003400">
    <property type="protein sequence ID" value="KAJ6849633.1"/>
    <property type="molecule type" value="Genomic_DNA"/>
</dbReference>
<dbReference type="PANTHER" id="PTHR33710">
    <property type="entry name" value="BNAC02G09200D PROTEIN"/>
    <property type="match status" value="1"/>
</dbReference>
<dbReference type="SUPFAM" id="SSF56219">
    <property type="entry name" value="DNase I-like"/>
    <property type="match status" value="1"/>
</dbReference>
<dbReference type="InterPro" id="IPR036691">
    <property type="entry name" value="Endo/exonu/phosph_ase_sf"/>
</dbReference>
<keyword evidence="2" id="KW-1185">Reference proteome</keyword>